<dbReference type="EMBL" id="OX459938">
    <property type="protein sequence ID" value="CAI9160895.1"/>
    <property type="molecule type" value="Genomic_DNA"/>
</dbReference>
<evidence type="ECO:0000313" key="3">
    <source>
        <dbReference type="Proteomes" id="UP001176941"/>
    </source>
</evidence>
<reference evidence="2" key="1">
    <citation type="submission" date="2023-04" db="EMBL/GenBank/DDBJ databases">
        <authorList>
            <consortium name="ELIXIR-Norway"/>
        </authorList>
    </citation>
    <scope>NUCLEOTIDE SEQUENCE [LARGE SCALE GENOMIC DNA]</scope>
</reference>
<sequence>MRRLGMSWRSPGDQVCLGRSQHGEEQPRPKTSSPAAQARRPVFLFRLVAEGDSTTVRFCGFQHPCLRSCVSTAPGSGRRSPQLSSGFHCAITRPQRVRERIITTPKATGGQGAGDVVGHRARLEQGRDQPSGTAATSGGLCAIADGFHGKMQSVVDTLQRFH</sequence>
<gene>
    <name evidence="2" type="ORF">MRATA1EN1_LOCUS9857</name>
</gene>
<feature type="region of interest" description="Disordered" evidence="1">
    <location>
        <begin position="1"/>
        <end position="37"/>
    </location>
</feature>
<evidence type="ECO:0000313" key="2">
    <source>
        <dbReference type="EMBL" id="CAI9160895.1"/>
    </source>
</evidence>
<dbReference type="Proteomes" id="UP001176941">
    <property type="component" value="Chromosome 2"/>
</dbReference>
<name>A0ABN8YIK7_RANTA</name>
<organism evidence="2 3">
    <name type="scientific">Rangifer tarandus platyrhynchus</name>
    <name type="common">Svalbard reindeer</name>
    <dbReference type="NCBI Taxonomy" id="3082113"/>
    <lineage>
        <taxon>Eukaryota</taxon>
        <taxon>Metazoa</taxon>
        <taxon>Chordata</taxon>
        <taxon>Craniata</taxon>
        <taxon>Vertebrata</taxon>
        <taxon>Euteleostomi</taxon>
        <taxon>Mammalia</taxon>
        <taxon>Eutheria</taxon>
        <taxon>Laurasiatheria</taxon>
        <taxon>Artiodactyla</taxon>
        <taxon>Ruminantia</taxon>
        <taxon>Pecora</taxon>
        <taxon>Cervidae</taxon>
        <taxon>Odocoileinae</taxon>
        <taxon>Rangifer</taxon>
    </lineage>
</organism>
<keyword evidence="3" id="KW-1185">Reference proteome</keyword>
<accession>A0ABN8YIK7</accession>
<proteinExistence type="predicted"/>
<evidence type="ECO:0000256" key="1">
    <source>
        <dbReference type="SAM" id="MobiDB-lite"/>
    </source>
</evidence>
<protein>
    <submittedName>
        <fullName evidence="2">Uncharacterized protein</fullName>
    </submittedName>
</protein>